<keyword evidence="1" id="KW-0812">Transmembrane</keyword>
<dbReference type="Pfam" id="PF11449">
    <property type="entry name" value="ArsP_2"/>
    <property type="match status" value="1"/>
</dbReference>
<comment type="caution">
    <text evidence="2">The sequence shown here is derived from an EMBL/GenBank/DDBJ whole genome shotgun (WGS) entry which is preliminary data.</text>
</comment>
<gene>
    <name evidence="2" type="ORF">S01H1_47745</name>
</gene>
<keyword evidence="1" id="KW-1133">Transmembrane helix</keyword>
<feature type="transmembrane region" description="Helical" evidence="1">
    <location>
        <begin position="29"/>
        <end position="47"/>
    </location>
</feature>
<evidence type="ECO:0008006" key="3">
    <source>
        <dbReference type="Google" id="ProtNLM"/>
    </source>
</evidence>
<feature type="transmembrane region" description="Helical" evidence="1">
    <location>
        <begin position="59"/>
        <end position="75"/>
    </location>
</feature>
<dbReference type="EMBL" id="BARS01030623">
    <property type="protein sequence ID" value="GAG23964.1"/>
    <property type="molecule type" value="Genomic_DNA"/>
</dbReference>
<keyword evidence="1" id="KW-0472">Membrane</keyword>
<evidence type="ECO:0000313" key="2">
    <source>
        <dbReference type="EMBL" id="GAG23964.1"/>
    </source>
</evidence>
<name>X0VZQ5_9ZZZZ</name>
<sequence>TSAISLFIVCTVPEHFLQEHLWEHVVKQHVPRIFMWTFGALLLTALANQHLHLDQLVEANPLAVLIAAALVGIIPESGPHLFFVTLYARGTIPFSILLTNSVVQDGHGMLPLLAHSRRDFIIVKTVNLIIGLVVGLVVLATGW</sequence>
<feature type="transmembrane region" description="Helical" evidence="1">
    <location>
        <begin position="120"/>
        <end position="140"/>
    </location>
</feature>
<accession>X0VZQ5</accession>
<evidence type="ECO:0000256" key="1">
    <source>
        <dbReference type="SAM" id="Phobius"/>
    </source>
</evidence>
<dbReference type="AlphaFoldDB" id="X0VZQ5"/>
<protein>
    <recommendedName>
        <fullName evidence="3">Selenocysteine protein</fullName>
    </recommendedName>
</protein>
<dbReference type="InterPro" id="IPR021552">
    <property type="entry name" value="ArsP_2"/>
</dbReference>
<feature type="non-terminal residue" evidence="2">
    <location>
        <position position="1"/>
    </location>
</feature>
<organism evidence="2">
    <name type="scientific">marine sediment metagenome</name>
    <dbReference type="NCBI Taxonomy" id="412755"/>
    <lineage>
        <taxon>unclassified sequences</taxon>
        <taxon>metagenomes</taxon>
        <taxon>ecological metagenomes</taxon>
    </lineage>
</organism>
<proteinExistence type="predicted"/>
<reference evidence="2" key="1">
    <citation type="journal article" date="2014" name="Front. Microbiol.">
        <title>High frequency of phylogenetically diverse reductive dehalogenase-homologous genes in deep subseafloor sedimentary metagenomes.</title>
        <authorList>
            <person name="Kawai M."/>
            <person name="Futagami T."/>
            <person name="Toyoda A."/>
            <person name="Takaki Y."/>
            <person name="Nishi S."/>
            <person name="Hori S."/>
            <person name="Arai W."/>
            <person name="Tsubouchi T."/>
            <person name="Morono Y."/>
            <person name="Uchiyama I."/>
            <person name="Ito T."/>
            <person name="Fujiyama A."/>
            <person name="Inagaki F."/>
            <person name="Takami H."/>
        </authorList>
    </citation>
    <scope>NUCLEOTIDE SEQUENCE</scope>
    <source>
        <strain evidence="2">Expedition CK06-06</strain>
    </source>
</reference>